<dbReference type="Gene3D" id="3.90.1170.30">
    <property type="entry name" value="Pyrimidine nucleoside phosphorylase-like, C-terminal domain"/>
    <property type="match status" value="1"/>
</dbReference>
<dbReference type="GO" id="GO:0009032">
    <property type="term" value="F:thymidine phosphorylase activity"/>
    <property type="evidence" value="ECO:0007669"/>
    <property type="project" value="UniProtKB-EC"/>
</dbReference>
<evidence type="ECO:0000256" key="2">
    <source>
        <dbReference type="ARBA" id="ARBA00022676"/>
    </source>
</evidence>
<dbReference type="AlphaFoldDB" id="A0A7L4ZIP9"/>
<dbReference type="InterPro" id="IPR017872">
    <property type="entry name" value="Pyrmidine_PPase_CS"/>
</dbReference>
<evidence type="ECO:0000256" key="3">
    <source>
        <dbReference type="ARBA" id="ARBA00022679"/>
    </source>
</evidence>
<dbReference type="PANTHER" id="PTHR10515:SF0">
    <property type="entry name" value="THYMIDINE PHOSPHORYLASE"/>
    <property type="match status" value="1"/>
</dbReference>
<dbReference type="InterPro" id="IPR028579">
    <property type="entry name" value="Thym_Pase_Put"/>
</dbReference>
<dbReference type="InterPro" id="IPR013102">
    <property type="entry name" value="PYNP_C"/>
</dbReference>
<keyword evidence="3 6" id="KW-0808">Transferase</keyword>
<evidence type="ECO:0000256" key="1">
    <source>
        <dbReference type="ARBA" id="ARBA00011892"/>
    </source>
</evidence>
<dbReference type="InterPro" id="IPR000053">
    <property type="entry name" value="Thymidine/pyrmidine_PPase"/>
</dbReference>
<dbReference type="Gene3D" id="2.40.40.20">
    <property type="match status" value="1"/>
</dbReference>
<dbReference type="Gene3D" id="3.40.1030.10">
    <property type="entry name" value="Nucleoside phosphorylase/phosphoribosyltransferase catalytic domain"/>
    <property type="match status" value="1"/>
</dbReference>
<sequence length="500" mass="54441">MEQHSNILKYKHLGIYTQNENVVYMREDCHVCISEGFEALTRIRISNTSTSIVASLNILNSDILMPNEIGLSDAASKKLNVSENETLYVSHLEPIESLSHVRAKIYNQKLNYNAYSEIITDIVEGNYSNIHLSAFITACAGDRMDINEISDLTKAMIASGKQLNWNKEIVVDKHCIGGLPGNRTTPLIVAIVAAYGLTMPKTSSRAITSPAGTADTMEVMTNVTLSLEEIKAVVEKEGGCFVWGGTAQLSPADDVLIKIEKALDIDSEGQLIASVLSKKAAAGSTHVIIDIPVGETAKVRSAETAQQLKEHMETVGKAVGLKVKVVITDGTQPVGRGIGPTLEAIDILKVLKNEADAPKDLLERALFLAGELLELSGKVEKGKGRETAQKVIESGKAYEKFITICKAQGRFSKPVLAPYKIEIKAEKPGVLDRIDNRKIAKLAKLSGAPQSKSAGISLNVHLNDKIEKDQLLYTLYAESKGELNYAMEYKNNHNDIITII</sequence>
<dbReference type="Proteomes" id="UP000464657">
    <property type="component" value="Chromosome"/>
</dbReference>
<dbReference type="GO" id="GO:0006206">
    <property type="term" value="P:pyrimidine nucleobase metabolic process"/>
    <property type="evidence" value="ECO:0007669"/>
    <property type="project" value="InterPro"/>
</dbReference>
<dbReference type="PIRSF" id="PIRSF000478">
    <property type="entry name" value="TP_PyNP"/>
    <property type="match status" value="1"/>
</dbReference>
<gene>
    <name evidence="6" type="primary">pdp</name>
    <name evidence="6" type="ORF">IMCC3317_19560</name>
</gene>
<dbReference type="EC" id="2.4.2.4" evidence="1"/>
<dbReference type="GO" id="GO:0005829">
    <property type="term" value="C:cytosol"/>
    <property type="evidence" value="ECO:0007669"/>
    <property type="project" value="TreeGrafter"/>
</dbReference>
<dbReference type="Pfam" id="PF02885">
    <property type="entry name" value="Glycos_trans_3N"/>
    <property type="match status" value="1"/>
</dbReference>
<dbReference type="PANTHER" id="PTHR10515">
    <property type="entry name" value="THYMIDINE PHOSPHORYLASE"/>
    <property type="match status" value="1"/>
</dbReference>
<dbReference type="HAMAP" id="MF_00703">
    <property type="entry name" value="Thymid_phosp_2"/>
    <property type="match status" value="1"/>
</dbReference>
<comment type="catalytic activity">
    <reaction evidence="4">
        <text>thymidine + phosphate = 2-deoxy-alpha-D-ribose 1-phosphate + thymine</text>
        <dbReference type="Rhea" id="RHEA:16037"/>
        <dbReference type="ChEBI" id="CHEBI:17748"/>
        <dbReference type="ChEBI" id="CHEBI:17821"/>
        <dbReference type="ChEBI" id="CHEBI:43474"/>
        <dbReference type="ChEBI" id="CHEBI:57259"/>
        <dbReference type="EC" id="2.4.2.4"/>
    </reaction>
</comment>
<dbReference type="Pfam" id="PF00591">
    <property type="entry name" value="Glycos_transf_3"/>
    <property type="match status" value="1"/>
</dbReference>
<evidence type="ECO:0000259" key="5">
    <source>
        <dbReference type="SMART" id="SM00941"/>
    </source>
</evidence>
<organism evidence="6 7">
    <name type="scientific">Kordia antarctica</name>
    <dbReference type="NCBI Taxonomy" id="1218801"/>
    <lineage>
        <taxon>Bacteria</taxon>
        <taxon>Pseudomonadati</taxon>
        <taxon>Bacteroidota</taxon>
        <taxon>Flavobacteriia</taxon>
        <taxon>Flavobacteriales</taxon>
        <taxon>Flavobacteriaceae</taxon>
        <taxon>Kordia</taxon>
    </lineage>
</organism>
<evidence type="ECO:0000313" key="6">
    <source>
        <dbReference type="EMBL" id="QHI36593.1"/>
    </source>
</evidence>
<accession>A0A7L4ZIP9</accession>
<keyword evidence="2 6" id="KW-0328">Glycosyltransferase</keyword>
<evidence type="ECO:0000256" key="4">
    <source>
        <dbReference type="ARBA" id="ARBA00048550"/>
    </source>
</evidence>
<dbReference type="InterPro" id="IPR035902">
    <property type="entry name" value="Nuc_phospho_transferase"/>
</dbReference>
<dbReference type="InterPro" id="IPR036566">
    <property type="entry name" value="PYNP-like_C_sf"/>
</dbReference>
<dbReference type="EMBL" id="CP019288">
    <property type="protein sequence ID" value="QHI36593.1"/>
    <property type="molecule type" value="Genomic_DNA"/>
</dbReference>
<dbReference type="SMART" id="SM00941">
    <property type="entry name" value="PYNP_C"/>
    <property type="match status" value="1"/>
</dbReference>
<dbReference type="InterPro" id="IPR000312">
    <property type="entry name" value="Glycosyl_Trfase_fam3"/>
</dbReference>
<dbReference type="SUPFAM" id="SSF52418">
    <property type="entry name" value="Nucleoside phosphorylase/phosphoribosyltransferase catalytic domain"/>
    <property type="match status" value="1"/>
</dbReference>
<dbReference type="SUPFAM" id="SSF47648">
    <property type="entry name" value="Nucleoside phosphorylase/phosphoribosyltransferase N-terminal domain"/>
    <property type="match status" value="1"/>
</dbReference>
<dbReference type="InterPro" id="IPR013466">
    <property type="entry name" value="Thymidine/AMP_Pase"/>
</dbReference>
<name>A0A7L4ZIP9_9FLAO</name>
<dbReference type="SUPFAM" id="SSF54680">
    <property type="entry name" value="Pyrimidine nucleoside phosphorylase C-terminal domain"/>
    <property type="match status" value="1"/>
</dbReference>
<dbReference type="GO" id="GO:0004645">
    <property type="term" value="F:1,4-alpha-oligoglucan phosphorylase activity"/>
    <property type="evidence" value="ECO:0007669"/>
    <property type="project" value="InterPro"/>
</dbReference>
<dbReference type="OrthoDB" id="341217at2"/>
<protein>
    <recommendedName>
        <fullName evidence="1">thymidine phosphorylase</fullName>
        <ecNumber evidence="1">2.4.2.4</ecNumber>
    </recommendedName>
</protein>
<dbReference type="Pfam" id="PF07831">
    <property type="entry name" value="PYNP_C"/>
    <property type="match status" value="1"/>
</dbReference>
<dbReference type="PROSITE" id="PS00647">
    <property type="entry name" value="THYMID_PHOSPHORYLASE"/>
    <property type="match status" value="1"/>
</dbReference>
<dbReference type="InterPro" id="IPR017459">
    <property type="entry name" value="Glycosyl_Trfase_fam3_N_dom"/>
</dbReference>
<dbReference type="NCBIfam" id="NF003338">
    <property type="entry name" value="PRK04350.1"/>
    <property type="match status" value="1"/>
</dbReference>
<dbReference type="KEGG" id="kan:IMCC3317_19560"/>
<dbReference type="Gene3D" id="1.20.970.50">
    <property type="match status" value="1"/>
</dbReference>
<reference evidence="6 7" key="1">
    <citation type="journal article" date="2013" name="Int. J. Syst. Evol. Microbiol.">
        <title>Kordia antarctica sp. nov., isolated from Antarctic seawater.</title>
        <authorList>
            <person name="Baek K."/>
            <person name="Choi A."/>
            <person name="Kang I."/>
            <person name="Lee K."/>
            <person name="Cho J.C."/>
        </authorList>
    </citation>
    <scope>NUCLEOTIDE SEQUENCE [LARGE SCALE GENOMIC DNA]</scope>
    <source>
        <strain evidence="6 7">IMCC3317</strain>
    </source>
</reference>
<feature type="domain" description="Pyrimidine nucleoside phosphorylase C-terminal" evidence="5">
    <location>
        <begin position="430"/>
        <end position="497"/>
    </location>
</feature>
<evidence type="ECO:0000313" key="7">
    <source>
        <dbReference type="Proteomes" id="UP000464657"/>
    </source>
</evidence>
<dbReference type="InterPro" id="IPR036320">
    <property type="entry name" value="Glycosyl_Trfase_fam3_N_dom_sf"/>
</dbReference>
<dbReference type="RefSeq" id="WP_160129286.1">
    <property type="nucleotide sequence ID" value="NZ_CP019288.1"/>
</dbReference>
<dbReference type="NCBIfam" id="TIGR02645">
    <property type="entry name" value="ARCH_P_rylase"/>
    <property type="match status" value="1"/>
</dbReference>
<proteinExistence type="inferred from homology"/>
<keyword evidence="7" id="KW-1185">Reference proteome</keyword>
<dbReference type="GO" id="GO:0006213">
    <property type="term" value="P:pyrimidine nucleoside metabolic process"/>
    <property type="evidence" value="ECO:0007669"/>
    <property type="project" value="InterPro"/>
</dbReference>